<comment type="similarity">
    <text evidence="1">Belongs to the PDCD5 family.</text>
</comment>
<dbReference type="GO" id="GO:0003677">
    <property type="term" value="F:DNA binding"/>
    <property type="evidence" value="ECO:0007669"/>
    <property type="project" value="InterPro"/>
</dbReference>
<dbReference type="Pfam" id="PF01984">
    <property type="entry name" value="dsDNA_bind"/>
    <property type="match status" value="1"/>
</dbReference>
<dbReference type="HOGENOM" id="CLU_122978_0_0_1"/>
<dbReference type="InParanoid" id="H2AMM8"/>
<keyword evidence="4" id="KW-1185">Reference proteome</keyword>
<feature type="compositionally biased region" description="Gly residues" evidence="2">
    <location>
        <begin position="18"/>
        <end position="30"/>
    </location>
</feature>
<name>H2AMM8_KAZAF</name>
<feature type="region of interest" description="Disordered" evidence="2">
    <location>
        <begin position="125"/>
        <end position="146"/>
    </location>
</feature>
<evidence type="ECO:0000256" key="2">
    <source>
        <dbReference type="SAM" id="MobiDB-lite"/>
    </source>
</evidence>
<dbReference type="Gene3D" id="1.10.8.140">
    <property type="entry name" value="PDCD5-like"/>
    <property type="match status" value="1"/>
</dbReference>
<dbReference type="AlphaFoldDB" id="H2AMM8"/>
<accession>H2AMM8</accession>
<sequence length="146" mass="16241">MDAELQALREARLQQLKNGGGSSSTNGGSGSRTENSRSSAESIGSSLVPFLESNAMERLQRVALVKPDRALAVESYLKQLIGSGQLRHKVSENEIVSILNNISQSDQRNQSNKIIFNRKDHNNLEFDNDNRNIKSNDSDDEDDFFD</sequence>
<dbReference type="Proteomes" id="UP000005220">
    <property type="component" value="Chromosome 1"/>
</dbReference>
<dbReference type="GeneID" id="13886446"/>
<dbReference type="InterPro" id="IPR002836">
    <property type="entry name" value="PDCD5-like"/>
</dbReference>
<dbReference type="PIRSF" id="PIRSF015730">
    <property type="entry name" value="TFAR19"/>
    <property type="match status" value="1"/>
</dbReference>
<dbReference type="GO" id="GO:0005634">
    <property type="term" value="C:nucleus"/>
    <property type="evidence" value="ECO:0007669"/>
    <property type="project" value="TreeGrafter"/>
</dbReference>
<evidence type="ECO:0008006" key="5">
    <source>
        <dbReference type="Google" id="ProtNLM"/>
    </source>
</evidence>
<dbReference type="GO" id="GO:0006915">
    <property type="term" value="P:apoptotic process"/>
    <property type="evidence" value="ECO:0007669"/>
    <property type="project" value="EnsemblFungi"/>
</dbReference>
<dbReference type="EMBL" id="HE650821">
    <property type="protein sequence ID" value="CCF55628.1"/>
    <property type="molecule type" value="Genomic_DNA"/>
</dbReference>
<protein>
    <recommendedName>
        <fullName evidence="5">Programmed cell death protein 5</fullName>
    </recommendedName>
</protein>
<evidence type="ECO:0000313" key="3">
    <source>
        <dbReference type="EMBL" id="CCF55628.1"/>
    </source>
</evidence>
<evidence type="ECO:0000256" key="1">
    <source>
        <dbReference type="ARBA" id="ARBA00010490"/>
    </source>
</evidence>
<proteinExistence type="inferred from homology"/>
<dbReference type="FunCoup" id="H2AMM8">
    <property type="interactions" value="429"/>
</dbReference>
<dbReference type="SUPFAM" id="SSF46950">
    <property type="entry name" value="Double-stranded DNA-binding domain"/>
    <property type="match status" value="1"/>
</dbReference>
<gene>
    <name evidence="3" type="primary">KAFR0A01900</name>
    <name evidence="3" type="ORF">KAFR_0A01900</name>
</gene>
<dbReference type="PANTHER" id="PTHR10840:SF0">
    <property type="entry name" value="PROGRAMMED CELL DEATH PROTEIN 5"/>
    <property type="match status" value="1"/>
</dbReference>
<dbReference type="STRING" id="1071382.H2AMM8"/>
<organism evidence="3 4">
    <name type="scientific">Kazachstania africana (strain ATCC 22294 / BCRC 22015 / CBS 2517 / CECT 1963 / NBRC 1671 / NRRL Y-8276)</name>
    <name type="common">Yeast</name>
    <name type="synonym">Kluyveromyces africanus</name>
    <dbReference type="NCBI Taxonomy" id="1071382"/>
    <lineage>
        <taxon>Eukaryota</taxon>
        <taxon>Fungi</taxon>
        <taxon>Dikarya</taxon>
        <taxon>Ascomycota</taxon>
        <taxon>Saccharomycotina</taxon>
        <taxon>Saccharomycetes</taxon>
        <taxon>Saccharomycetales</taxon>
        <taxon>Saccharomycetaceae</taxon>
        <taxon>Kazachstania</taxon>
    </lineage>
</organism>
<dbReference type="eggNOG" id="KOG3431">
    <property type="taxonomic scope" value="Eukaryota"/>
</dbReference>
<feature type="compositionally biased region" description="Basic and acidic residues" evidence="2">
    <location>
        <begin position="125"/>
        <end position="137"/>
    </location>
</feature>
<feature type="region of interest" description="Disordered" evidence="2">
    <location>
        <begin position="11"/>
        <end position="43"/>
    </location>
</feature>
<dbReference type="RefSeq" id="XP_003954763.1">
    <property type="nucleotide sequence ID" value="XM_003954714.1"/>
</dbReference>
<reference evidence="3 4" key="1">
    <citation type="journal article" date="2011" name="Proc. Natl. Acad. Sci. U.S.A.">
        <title>Evolutionary erosion of yeast sex chromosomes by mating-type switching accidents.</title>
        <authorList>
            <person name="Gordon J.L."/>
            <person name="Armisen D."/>
            <person name="Proux-Wera E."/>
            <person name="Oheigeartaigh S.S."/>
            <person name="Byrne K.P."/>
            <person name="Wolfe K.H."/>
        </authorList>
    </citation>
    <scope>NUCLEOTIDE SEQUENCE [LARGE SCALE GENOMIC DNA]</scope>
    <source>
        <strain evidence="4">ATCC 22294 / BCRC 22015 / CBS 2517 / CECT 1963 / NBRC 1671 / NRRL Y-8276</strain>
    </source>
</reference>
<dbReference type="OrthoDB" id="10252486at2759"/>
<dbReference type="InterPro" id="IPR036883">
    <property type="entry name" value="PDCD5-like_sf"/>
</dbReference>
<evidence type="ECO:0000313" key="4">
    <source>
        <dbReference type="Proteomes" id="UP000005220"/>
    </source>
</evidence>
<dbReference type="PANTHER" id="PTHR10840">
    <property type="entry name" value="PROGRAMMED CELL DEATH PROTEIN 5"/>
    <property type="match status" value="1"/>
</dbReference>
<dbReference type="KEGG" id="kaf:KAFR_0A01900"/>
<dbReference type="GO" id="GO:0005829">
    <property type="term" value="C:cytosol"/>
    <property type="evidence" value="ECO:0007669"/>
    <property type="project" value="TreeGrafter"/>
</dbReference>